<reference evidence="3" key="1">
    <citation type="journal article" date="2019" name="Int. J. Syst. Evol. Microbiol.">
        <title>The Global Catalogue of Microorganisms (GCM) 10K type strain sequencing project: providing services to taxonomists for standard genome sequencing and annotation.</title>
        <authorList>
            <consortium name="The Broad Institute Genomics Platform"/>
            <consortium name="The Broad Institute Genome Sequencing Center for Infectious Disease"/>
            <person name="Wu L."/>
            <person name="Ma J."/>
        </authorList>
    </citation>
    <scope>NUCLEOTIDE SEQUENCE [LARGE SCALE GENOMIC DNA]</scope>
    <source>
        <strain evidence="3">CECT 8979</strain>
    </source>
</reference>
<feature type="transmembrane region" description="Helical" evidence="1">
    <location>
        <begin position="12"/>
        <end position="30"/>
    </location>
</feature>
<sequence>MEKGKTGKYFKYAIGEIILVVIGILIALQINNWNEARIAKKNEIILVQQLLEDAKTDSQFFNDRVKSLKGQKRFYNELFQFCNNEISEDEIRKELDSSLFHQPFIQLIYQSNLITNNPEASVELDNNILKQSLRNYISKHKYVATSLENHNSRIENDFAKFRIRYHQIIPNTYKAKSVIDYSFLCDSDTGIGLVKFINSKNSDGIKNLTNFLEANEELIIKLKSYLGKYND</sequence>
<keyword evidence="1" id="KW-0472">Membrane</keyword>
<keyword evidence="3" id="KW-1185">Reference proteome</keyword>
<evidence type="ECO:0000313" key="2">
    <source>
        <dbReference type="EMBL" id="MFC3877195.1"/>
    </source>
</evidence>
<keyword evidence="1" id="KW-0812">Transmembrane</keyword>
<dbReference type="RefSeq" id="WP_386099021.1">
    <property type="nucleotide sequence ID" value="NZ_JBHSAT010000004.1"/>
</dbReference>
<comment type="caution">
    <text evidence="2">The sequence shown here is derived from an EMBL/GenBank/DDBJ whole genome shotgun (WGS) entry which is preliminary data.</text>
</comment>
<organism evidence="2 3">
    <name type="scientific">Winogradskyella maritima</name>
    <dbReference type="NCBI Taxonomy" id="1517766"/>
    <lineage>
        <taxon>Bacteria</taxon>
        <taxon>Pseudomonadati</taxon>
        <taxon>Bacteroidota</taxon>
        <taxon>Flavobacteriia</taxon>
        <taxon>Flavobacteriales</taxon>
        <taxon>Flavobacteriaceae</taxon>
        <taxon>Winogradskyella</taxon>
    </lineage>
</organism>
<proteinExistence type="predicted"/>
<dbReference type="InterPro" id="IPR045749">
    <property type="entry name" value="DUF6090"/>
</dbReference>
<dbReference type="Proteomes" id="UP001595812">
    <property type="component" value="Unassembled WGS sequence"/>
</dbReference>
<name>A0ABV8AHR7_9FLAO</name>
<evidence type="ECO:0000256" key="1">
    <source>
        <dbReference type="SAM" id="Phobius"/>
    </source>
</evidence>
<keyword evidence="1" id="KW-1133">Transmembrane helix</keyword>
<accession>A0ABV8AHR7</accession>
<gene>
    <name evidence="2" type="ORF">ACFOSX_08130</name>
</gene>
<protein>
    <submittedName>
        <fullName evidence="2">DUF6090 family protein</fullName>
    </submittedName>
</protein>
<evidence type="ECO:0000313" key="3">
    <source>
        <dbReference type="Proteomes" id="UP001595812"/>
    </source>
</evidence>
<dbReference type="Pfam" id="PF19578">
    <property type="entry name" value="DUF6090"/>
    <property type="match status" value="1"/>
</dbReference>
<dbReference type="EMBL" id="JBHSAT010000004">
    <property type="protein sequence ID" value="MFC3877195.1"/>
    <property type="molecule type" value="Genomic_DNA"/>
</dbReference>